<dbReference type="PANTHER" id="PTHR30065">
    <property type="entry name" value="FLAGELLAR BIOSYNTHETIC PROTEIN FLIR"/>
    <property type="match status" value="1"/>
</dbReference>
<keyword evidence="11" id="KW-0282">Flagellum</keyword>
<feature type="transmembrane region" description="Helical" evidence="10">
    <location>
        <begin position="213"/>
        <end position="234"/>
    </location>
</feature>
<proteinExistence type="inferred from homology"/>
<keyword evidence="7 10" id="KW-0472">Membrane</keyword>
<evidence type="ECO:0000256" key="3">
    <source>
        <dbReference type="ARBA" id="ARBA00021717"/>
    </source>
</evidence>
<dbReference type="Proteomes" id="UP001524586">
    <property type="component" value="Unassembled WGS sequence"/>
</dbReference>
<protein>
    <recommendedName>
        <fullName evidence="3 9">Flagellar biosynthetic protein FliR</fullName>
    </recommendedName>
</protein>
<keyword evidence="12" id="KW-1185">Reference proteome</keyword>
<evidence type="ECO:0000256" key="7">
    <source>
        <dbReference type="ARBA" id="ARBA00023136"/>
    </source>
</evidence>
<evidence type="ECO:0000256" key="4">
    <source>
        <dbReference type="ARBA" id="ARBA00022475"/>
    </source>
</evidence>
<evidence type="ECO:0000313" key="12">
    <source>
        <dbReference type="Proteomes" id="UP001524586"/>
    </source>
</evidence>
<keyword evidence="11" id="KW-0966">Cell projection</keyword>
<evidence type="ECO:0000256" key="1">
    <source>
        <dbReference type="ARBA" id="ARBA00002578"/>
    </source>
</evidence>
<dbReference type="PANTHER" id="PTHR30065:SF8">
    <property type="entry name" value="FLAGELLAR BIOSYNTHETIC PROTEIN FLIR"/>
    <property type="match status" value="1"/>
</dbReference>
<evidence type="ECO:0000256" key="2">
    <source>
        <dbReference type="ARBA" id="ARBA00009772"/>
    </source>
</evidence>
<feature type="transmembrane region" description="Helical" evidence="10">
    <location>
        <begin position="12"/>
        <end position="33"/>
    </location>
</feature>
<evidence type="ECO:0000256" key="6">
    <source>
        <dbReference type="ARBA" id="ARBA00022989"/>
    </source>
</evidence>
<keyword evidence="5 10" id="KW-0812">Transmembrane</keyword>
<feature type="transmembrane region" description="Helical" evidence="10">
    <location>
        <begin position="124"/>
        <end position="147"/>
    </location>
</feature>
<accession>A0ABT1U2X2</accession>
<dbReference type="EMBL" id="JANIBK010000025">
    <property type="protein sequence ID" value="MCQ8128188.1"/>
    <property type="molecule type" value="Genomic_DNA"/>
</dbReference>
<sequence>MNFQEDELIAYLASFVWPFMRVSAMFISIPVFSVNSIPARLKVMLSMLITFVIAPTLPEMPAVELFSSAGLAVSVQQLMIGISTGFILQMVFSILLFAGQSIAYSMGLGFASLVDPATGLQTPVIAQLFVIGSSLLFLAVDGHLLLIEMLAQSFHSLPVAADGLEKANLWQIIAWSSRIFADGVLLALPIMATLLFVNISFGIASKAAPQLQLFGIGFPITILLGMLLIWLGLVSMLEGFADKLQDGFVLVSQVLRMN</sequence>
<comment type="similarity">
    <text evidence="2 10">Belongs to the FliR/MopE/SpaR family.</text>
</comment>
<evidence type="ECO:0000256" key="5">
    <source>
        <dbReference type="ARBA" id="ARBA00022692"/>
    </source>
</evidence>
<keyword evidence="6 10" id="KW-1133">Transmembrane helix</keyword>
<dbReference type="Pfam" id="PF01311">
    <property type="entry name" value="Bac_export_1"/>
    <property type="match status" value="1"/>
</dbReference>
<dbReference type="InterPro" id="IPR006303">
    <property type="entry name" value="FliR"/>
</dbReference>
<reference evidence="11 12" key="1">
    <citation type="submission" date="2022-07" db="EMBL/GenBank/DDBJ databases">
        <title>Methylomonas rivi sp. nov., Methylomonas rosea sp. nov., Methylomonas aureus sp. nov. and Methylomonas subterranea sp. nov., four novel methanotrophs isolated from a freshwater creek and the deep terrestrial subsurface.</title>
        <authorList>
            <person name="Abin C."/>
            <person name="Sankaranarayanan K."/>
            <person name="Garner C."/>
            <person name="Sindelar R."/>
            <person name="Kotary K."/>
            <person name="Garner R."/>
            <person name="Barclay S."/>
            <person name="Lawson P."/>
            <person name="Krumholz L."/>
        </authorList>
    </citation>
    <scope>NUCLEOTIDE SEQUENCE [LARGE SCALE GENOMIC DNA]</scope>
    <source>
        <strain evidence="11 12">WSC-6</strain>
    </source>
</reference>
<feature type="transmembrane region" description="Helical" evidence="10">
    <location>
        <begin position="78"/>
        <end position="104"/>
    </location>
</feature>
<gene>
    <name evidence="11" type="primary">fliR</name>
    <name evidence="11" type="ORF">NP596_06925</name>
</gene>
<feature type="transmembrane region" description="Helical" evidence="10">
    <location>
        <begin position="179"/>
        <end position="201"/>
    </location>
</feature>
<dbReference type="NCBIfam" id="TIGR01400">
    <property type="entry name" value="fliR"/>
    <property type="match status" value="1"/>
</dbReference>
<keyword evidence="11" id="KW-0969">Cilium</keyword>
<organism evidence="11 12">
    <name type="scientific">Methylomonas rivi</name>
    <dbReference type="NCBI Taxonomy" id="2952226"/>
    <lineage>
        <taxon>Bacteria</taxon>
        <taxon>Pseudomonadati</taxon>
        <taxon>Pseudomonadota</taxon>
        <taxon>Gammaproteobacteria</taxon>
        <taxon>Methylococcales</taxon>
        <taxon>Methylococcaceae</taxon>
        <taxon>Methylomonas</taxon>
    </lineage>
</organism>
<evidence type="ECO:0000256" key="8">
    <source>
        <dbReference type="ARBA" id="ARBA00023143"/>
    </source>
</evidence>
<evidence type="ECO:0000256" key="9">
    <source>
        <dbReference type="NCBIfam" id="TIGR01400"/>
    </source>
</evidence>
<dbReference type="InterPro" id="IPR002010">
    <property type="entry name" value="T3SS_IM_R"/>
</dbReference>
<dbReference type="RefSeq" id="WP_256614564.1">
    <property type="nucleotide sequence ID" value="NZ_JANIBK010000025.1"/>
</dbReference>
<comment type="caution">
    <text evidence="11">The sequence shown here is derived from an EMBL/GenBank/DDBJ whole genome shotgun (WGS) entry which is preliminary data.</text>
</comment>
<evidence type="ECO:0000256" key="10">
    <source>
        <dbReference type="RuleBase" id="RU362071"/>
    </source>
</evidence>
<comment type="subcellular location">
    <subcellularLocation>
        <location evidence="10">Cell membrane</location>
        <topology evidence="10">Multi-pass membrane protein</topology>
    </subcellularLocation>
    <subcellularLocation>
        <location evidence="10">Bacterial flagellum basal body</location>
    </subcellularLocation>
</comment>
<evidence type="ECO:0000313" key="11">
    <source>
        <dbReference type="EMBL" id="MCQ8128188.1"/>
    </source>
</evidence>
<dbReference type="PRINTS" id="PR00953">
    <property type="entry name" value="TYPE3IMRPROT"/>
</dbReference>
<comment type="function">
    <text evidence="1 10">Role in flagellar biosynthesis.</text>
</comment>
<name>A0ABT1U2X2_9GAMM</name>
<keyword evidence="8 10" id="KW-0975">Bacterial flagellum</keyword>
<keyword evidence="4 10" id="KW-1003">Cell membrane</keyword>